<dbReference type="EMBL" id="MDYN01000022">
    <property type="protein sequence ID" value="OQD82373.1"/>
    <property type="molecule type" value="Genomic_DNA"/>
</dbReference>
<gene>
    <name evidence="2" type="ORF">PENANT_c022G08038</name>
</gene>
<dbReference type="Proteomes" id="UP000191672">
    <property type="component" value="Unassembled WGS sequence"/>
</dbReference>
<protein>
    <submittedName>
        <fullName evidence="2">Uncharacterized protein</fullName>
    </submittedName>
</protein>
<reference evidence="3" key="1">
    <citation type="journal article" date="2017" name="Nat. Microbiol.">
        <title>Global analysis of biosynthetic gene clusters reveals vast potential of secondary metabolite production in Penicillium species.</title>
        <authorList>
            <person name="Nielsen J.C."/>
            <person name="Grijseels S."/>
            <person name="Prigent S."/>
            <person name="Ji B."/>
            <person name="Dainat J."/>
            <person name="Nielsen K.F."/>
            <person name="Frisvad J.C."/>
            <person name="Workman M."/>
            <person name="Nielsen J."/>
        </authorList>
    </citation>
    <scope>NUCLEOTIDE SEQUENCE [LARGE SCALE GENOMIC DNA]</scope>
    <source>
        <strain evidence="3">IBT 31811</strain>
    </source>
</reference>
<name>A0A1V6PZI0_9EURO</name>
<comment type="caution">
    <text evidence="2">The sequence shown here is derived from an EMBL/GenBank/DDBJ whole genome shotgun (WGS) entry which is preliminary data.</text>
</comment>
<evidence type="ECO:0000313" key="2">
    <source>
        <dbReference type="EMBL" id="OQD82373.1"/>
    </source>
</evidence>
<accession>A0A1V6PZI0</accession>
<organism evidence="2 3">
    <name type="scientific">Penicillium antarcticum</name>
    <dbReference type="NCBI Taxonomy" id="416450"/>
    <lineage>
        <taxon>Eukaryota</taxon>
        <taxon>Fungi</taxon>
        <taxon>Dikarya</taxon>
        <taxon>Ascomycota</taxon>
        <taxon>Pezizomycotina</taxon>
        <taxon>Eurotiomycetes</taxon>
        <taxon>Eurotiomycetidae</taxon>
        <taxon>Eurotiales</taxon>
        <taxon>Aspergillaceae</taxon>
        <taxon>Penicillium</taxon>
    </lineage>
</organism>
<evidence type="ECO:0000256" key="1">
    <source>
        <dbReference type="SAM" id="MobiDB-lite"/>
    </source>
</evidence>
<keyword evidence="3" id="KW-1185">Reference proteome</keyword>
<evidence type="ECO:0000313" key="3">
    <source>
        <dbReference type="Proteomes" id="UP000191672"/>
    </source>
</evidence>
<feature type="region of interest" description="Disordered" evidence="1">
    <location>
        <begin position="81"/>
        <end position="120"/>
    </location>
</feature>
<proteinExistence type="predicted"/>
<sequence length="120" mass="13002">MAGPDSGTWSQSSLQQNAERLAYHSRTANGLPRALSERYVSSCLDIDMSMSIMSLVPNTEYVSRPIPPCLDALAVKCHAGKPCTDTQPPPSSPLWASPPSIRPMKARNSSGRLTKRHLAP</sequence>
<dbReference type="AlphaFoldDB" id="A0A1V6PZI0"/>